<evidence type="ECO:0000256" key="7">
    <source>
        <dbReference type="ARBA" id="ARBA00031959"/>
    </source>
</evidence>
<comment type="caution">
    <text evidence="11">The sequence shown here is derived from an EMBL/GenBank/DDBJ whole genome shotgun (WGS) entry which is preliminary data.</text>
</comment>
<dbReference type="GO" id="GO:0006011">
    <property type="term" value="P:UDP-alpha-D-glucose metabolic process"/>
    <property type="evidence" value="ECO:0007669"/>
    <property type="project" value="InterPro"/>
</dbReference>
<dbReference type="InterPro" id="IPR029044">
    <property type="entry name" value="Nucleotide-diphossugar_trans"/>
</dbReference>
<evidence type="ECO:0000256" key="3">
    <source>
        <dbReference type="ARBA" id="ARBA00019048"/>
    </source>
</evidence>
<dbReference type="GO" id="GO:0003983">
    <property type="term" value="F:UTP:glucose-1-phosphate uridylyltransferase activity"/>
    <property type="evidence" value="ECO:0007669"/>
    <property type="project" value="UniProtKB-EC"/>
</dbReference>
<feature type="domain" description="Nucleotidyl transferase" evidence="10">
    <location>
        <begin position="32"/>
        <end position="236"/>
    </location>
</feature>
<dbReference type="Gene3D" id="3.90.550.10">
    <property type="entry name" value="Spore Coat Polysaccharide Biosynthesis Protein SpsA, Chain A"/>
    <property type="match status" value="1"/>
</dbReference>
<evidence type="ECO:0000256" key="9">
    <source>
        <dbReference type="ARBA" id="ARBA00048128"/>
    </source>
</evidence>
<evidence type="ECO:0000256" key="2">
    <source>
        <dbReference type="ARBA" id="ARBA00012415"/>
    </source>
</evidence>
<evidence type="ECO:0000256" key="4">
    <source>
        <dbReference type="ARBA" id="ARBA00022679"/>
    </source>
</evidence>
<dbReference type="AlphaFoldDB" id="A0A5C5Z562"/>
<evidence type="ECO:0000256" key="6">
    <source>
        <dbReference type="ARBA" id="ARBA00031455"/>
    </source>
</evidence>
<proteinExistence type="inferred from homology"/>
<evidence type="ECO:0000313" key="11">
    <source>
        <dbReference type="EMBL" id="TWT82458.1"/>
    </source>
</evidence>
<sequence>MQVQKAVITAASPSQNTLPLQQLVDRRGDVKTALQLIVEETLAAGVEEICVIIRPGDQEAYEQAAGTHLGSIEFVEQPEPKGYADAIHQAKAFVGNHPFLHLVGDHLYLSSTEVPCAKQLIQIANEFECSVSAVQSTRENKLPYFGIVSGPLVPRRNDVYEVECVVEKPTPTFAEQELVTPGLRAGHYLGFFGMHVLTSEVMTAIEQLLAEPSAEKATLSDALAILSSRQRYLAYQVDGTRYNLGLTYGLLNAQLAIGLSGKDRDQILTELVELLASRTEGERVK</sequence>
<evidence type="ECO:0000313" key="12">
    <source>
        <dbReference type="Proteomes" id="UP000315010"/>
    </source>
</evidence>
<gene>
    <name evidence="11" type="primary">gtaB</name>
    <name evidence="11" type="ORF">CA13_39210</name>
</gene>
<keyword evidence="4 11" id="KW-0808">Transferase</keyword>
<keyword evidence="12" id="KW-1185">Reference proteome</keyword>
<dbReference type="InterPro" id="IPR005771">
    <property type="entry name" value="GalU_uridylyltTrfase_bac/arc"/>
</dbReference>
<evidence type="ECO:0000256" key="1">
    <source>
        <dbReference type="ARBA" id="ARBA00006890"/>
    </source>
</evidence>
<dbReference type="Proteomes" id="UP000315010">
    <property type="component" value="Unassembled WGS sequence"/>
</dbReference>
<organism evidence="11 12">
    <name type="scientific">Novipirellula herctigrandis</name>
    <dbReference type="NCBI Taxonomy" id="2527986"/>
    <lineage>
        <taxon>Bacteria</taxon>
        <taxon>Pseudomonadati</taxon>
        <taxon>Planctomycetota</taxon>
        <taxon>Planctomycetia</taxon>
        <taxon>Pirellulales</taxon>
        <taxon>Pirellulaceae</taxon>
        <taxon>Novipirellula</taxon>
    </lineage>
</organism>
<dbReference type="RefSeq" id="WP_146398976.1">
    <property type="nucleotide sequence ID" value="NZ_SJPJ01000001.1"/>
</dbReference>
<dbReference type="OrthoDB" id="9803871at2"/>
<evidence type="ECO:0000256" key="5">
    <source>
        <dbReference type="ARBA" id="ARBA00022695"/>
    </source>
</evidence>
<dbReference type="EC" id="2.7.7.9" evidence="2"/>
<evidence type="ECO:0000256" key="8">
    <source>
        <dbReference type="ARBA" id="ARBA00032341"/>
    </source>
</evidence>
<comment type="similarity">
    <text evidence="1">Belongs to the UDPGP type 2 family.</text>
</comment>
<dbReference type="EMBL" id="SJPJ01000001">
    <property type="protein sequence ID" value="TWT82458.1"/>
    <property type="molecule type" value="Genomic_DNA"/>
</dbReference>
<dbReference type="SUPFAM" id="SSF53448">
    <property type="entry name" value="Nucleotide-diphospho-sugar transferases"/>
    <property type="match status" value="1"/>
</dbReference>
<comment type="catalytic activity">
    <reaction evidence="9">
        <text>alpha-D-glucose 1-phosphate + UTP + H(+) = UDP-alpha-D-glucose + diphosphate</text>
        <dbReference type="Rhea" id="RHEA:19889"/>
        <dbReference type="ChEBI" id="CHEBI:15378"/>
        <dbReference type="ChEBI" id="CHEBI:33019"/>
        <dbReference type="ChEBI" id="CHEBI:46398"/>
        <dbReference type="ChEBI" id="CHEBI:58601"/>
        <dbReference type="ChEBI" id="CHEBI:58885"/>
        <dbReference type="EC" id="2.7.7.9"/>
    </reaction>
</comment>
<protein>
    <recommendedName>
        <fullName evidence="3">UTP--glucose-1-phosphate uridylyltransferase</fullName>
        <ecNumber evidence="2">2.7.7.9</ecNumber>
    </recommendedName>
    <alternativeName>
        <fullName evidence="6">Alpha-D-glucosyl-1-phosphate uridylyltransferase</fullName>
    </alternativeName>
    <alternativeName>
        <fullName evidence="7">UDP-glucose pyrophosphorylase</fullName>
    </alternativeName>
    <alternativeName>
        <fullName evidence="8">Uridine diphosphoglucose pyrophosphorylase</fullName>
    </alternativeName>
</protein>
<dbReference type="Pfam" id="PF00483">
    <property type="entry name" value="NTP_transferase"/>
    <property type="match status" value="1"/>
</dbReference>
<dbReference type="InterPro" id="IPR005835">
    <property type="entry name" value="NTP_transferase_dom"/>
</dbReference>
<keyword evidence="5 11" id="KW-0548">Nucleotidyltransferase</keyword>
<reference evidence="11 12" key="1">
    <citation type="submission" date="2019-02" db="EMBL/GenBank/DDBJ databases">
        <title>Deep-cultivation of Planctomycetes and their phenomic and genomic characterization uncovers novel biology.</title>
        <authorList>
            <person name="Wiegand S."/>
            <person name="Jogler M."/>
            <person name="Boedeker C."/>
            <person name="Pinto D."/>
            <person name="Vollmers J."/>
            <person name="Rivas-Marin E."/>
            <person name="Kohn T."/>
            <person name="Peeters S.H."/>
            <person name="Heuer A."/>
            <person name="Rast P."/>
            <person name="Oberbeckmann S."/>
            <person name="Bunk B."/>
            <person name="Jeske O."/>
            <person name="Meyerdierks A."/>
            <person name="Storesund J.E."/>
            <person name="Kallscheuer N."/>
            <person name="Luecker S."/>
            <person name="Lage O.M."/>
            <person name="Pohl T."/>
            <person name="Merkel B.J."/>
            <person name="Hornburger P."/>
            <person name="Mueller R.-W."/>
            <person name="Bruemmer F."/>
            <person name="Labrenz M."/>
            <person name="Spormann A.M."/>
            <person name="Op Den Camp H."/>
            <person name="Overmann J."/>
            <person name="Amann R."/>
            <person name="Jetten M.S.M."/>
            <person name="Mascher T."/>
            <person name="Medema M.H."/>
            <person name="Devos D.P."/>
            <person name="Kaster A.-K."/>
            <person name="Ovreas L."/>
            <person name="Rohde M."/>
            <person name="Galperin M.Y."/>
            <person name="Jogler C."/>
        </authorList>
    </citation>
    <scope>NUCLEOTIDE SEQUENCE [LARGE SCALE GENOMIC DNA]</scope>
    <source>
        <strain evidence="11 12">CA13</strain>
    </source>
</reference>
<evidence type="ECO:0000259" key="10">
    <source>
        <dbReference type="Pfam" id="PF00483"/>
    </source>
</evidence>
<dbReference type="PANTHER" id="PTHR43197:SF1">
    <property type="entry name" value="UTP--GLUCOSE-1-PHOSPHATE URIDYLYLTRANSFERASE"/>
    <property type="match status" value="1"/>
</dbReference>
<dbReference type="PANTHER" id="PTHR43197">
    <property type="entry name" value="UTP--GLUCOSE-1-PHOSPHATE URIDYLYLTRANSFERASE"/>
    <property type="match status" value="1"/>
</dbReference>
<name>A0A5C5Z562_9BACT</name>
<accession>A0A5C5Z562</accession>